<dbReference type="CDD" id="cd01392">
    <property type="entry name" value="HTH_LacI"/>
    <property type="match status" value="1"/>
</dbReference>
<comment type="caution">
    <text evidence="5">The sequence shown here is derived from an EMBL/GenBank/DDBJ whole genome shotgun (WGS) entry which is preliminary data.</text>
</comment>
<feature type="domain" description="HTH lacI-type" evidence="4">
    <location>
        <begin position="9"/>
        <end position="63"/>
    </location>
</feature>
<dbReference type="GO" id="GO:0000976">
    <property type="term" value="F:transcription cis-regulatory region binding"/>
    <property type="evidence" value="ECO:0007669"/>
    <property type="project" value="TreeGrafter"/>
</dbReference>
<protein>
    <submittedName>
        <fullName evidence="5">Lactose operon repressor</fullName>
    </submittedName>
</protein>
<proteinExistence type="predicted"/>
<dbReference type="OrthoDB" id="9796186at2"/>
<name>A0A399F287_9DEIN</name>
<dbReference type="PROSITE" id="PS50932">
    <property type="entry name" value="HTH_LACI_2"/>
    <property type="match status" value="1"/>
</dbReference>
<dbReference type="CDD" id="cd01574">
    <property type="entry name" value="PBP1_LacI"/>
    <property type="match status" value="1"/>
</dbReference>
<dbReference type="FunFam" id="1.10.260.40:FF:000002">
    <property type="entry name" value="HTH-type transcriptional repressor PurR"/>
    <property type="match status" value="1"/>
</dbReference>
<gene>
    <name evidence="5" type="primary">lacI</name>
    <name evidence="5" type="ORF">Mgrana_03152</name>
</gene>
<sequence length="355" mass="38470">MTDLNQKPATINDVARAAGVSYQTVSRVINDHPSVREATRQRVKEAIRQLKYQPSSVARSLATQRSNLIGVVSFGSPEFGPTQMLYNIEQAAQMRGYHVSISSIPALSQEELGLAVNALRRQRVDGVLIIAPLLGAETGFLRECAVPIVLVDADPSAGLPVSSINQHYGARLGVEHLLNLGHRRLALIGGPQQWNNARQRQQGWKEALLDAGLKPVAQAFGDWSARSGYAATLSLLETGQAFTGLLVGNDQMSLGALRALREFGLSVPEEVSVVGFDNIPESEFFDPPLTTIYQDFPSLGQSSLAQLLTLIETPTEAEVARVIEPRLVVRSSTASVGSGVGLELVESKSRRRRKE</sequence>
<evidence type="ECO:0000256" key="1">
    <source>
        <dbReference type="ARBA" id="ARBA00023015"/>
    </source>
</evidence>
<evidence type="ECO:0000256" key="2">
    <source>
        <dbReference type="ARBA" id="ARBA00023125"/>
    </source>
</evidence>
<keyword evidence="1" id="KW-0805">Transcription regulation</keyword>
<dbReference type="InterPro" id="IPR000843">
    <property type="entry name" value="HTH_LacI"/>
</dbReference>
<dbReference type="InterPro" id="IPR010982">
    <property type="entry name" value="Lambda_DNA-bd_dom_sf"/>
</dbReference>
<keyword evidence="6" id="KW-1185">Reference proteome</keyword>
<keyword evidence="3" id="KW-0804">Transcription</keyword>
<evidence type="ECO:0000313" key="6">
    <source>
        <dbReference type="Proteomes" id="UP000266178"/>
    </source>
</evidence>
<reference evidence="5 6" key="1">
    <citation type="submission" date="2018-08" db="EMBL/GenBank/DDBJ databases">
        <title>Meiothermus granaticius genome AF-68 sequencing project.</title>
        <authorList>
            <person name="Da Costa M.S."/>
            <person name="Albuquerque L."/>
            <person name="Raposo P."/>
            <person name="Froufe H.J.C."/>
            <person name="Barroso C.S."/>
            <person name="Egas C."/>
        </authorList>
    </citation>
    <scope>NUCLEOTIDE SEQUENCE [LARGE SCALE GENOMIC DNA]</scope>
    <source>
        <strain evidence="5 6">AF-68</strain>
    </source>
</reference>
<dbReference type="PANTHER" id="PTHR30146:SF153">
    <property type="entry name" value="LACTOSE OPERON REPRESSOR"/>
    <property type="match status" value="1"/>
</dbReference>
<dbReference type="SUPFAM" id="SSF53822">
    <property type="entry name" value="Periplasmic binding protein-like I"/>
    <property type="match status" value="1"/>
</dbReference>
<evidence type="ECO:0000313" key="5">
    <source>
        <dbReference type="EMBL" id="RIH90834.1"/>
    </source>
</evidence>
<evidence type="ECO:0000256" key="3">
    <source>
        <dbReference type="ARBA" id="ARBA00023163"/>
    </source>
</evidence>
<dbReference type="Proteomes" id="UP000266178">
    <property type="component" value="Unassembled WGS sequence"/>
</dbReference>
<dbReference type="Gene3D" id="1.10.260.40">
    <property type="entry name" value="lambda repressor-like DNA-binding domains"/>
    <property type="match status" value="1"/>
</dbReference>
<organism evidence="5 6">
    <name type="scientific">Meiothermus granaticius NBRC 107808</name>
    <dbReference type="NCBI Taxonomy" id="1227551"/>
    <lineage>
        <taxon>Bacteria</taxon>
        <taxon>Thermotogati</taxon>
        <taxon>Deinococcota</taxon>
        <taxon>Deinococci</taxon>
        <taxon>Thermales</taxon>
        <taxon>Thermaceae</taxon>
        <taxon>Meiothermus</taxon>
    </lineage>
</organism>
<dbReference type="Pfam" id="PF00356">
    <property type="entry name" value="LacI"/>
    <property type="match status" value="1"/>
</dbReference>
<keyword evidence="2" id="KW-0238">DNA-binding</keyword>
<dbReference type="InterPro" id="IPR046335">
    <property type="entry name" value="LacI/GalR-like_sensor"/>
</dbReference>
<dbReference type="PRINTS" id="PR00036">
    <property type="entry name" value="HTHLACI"/>
</dbReference>
<dbReference type="SMART" id="SM00354">
    <property type="entry name" value="HTH_LACI"/>
    <property type="match status" value="1"/>
</dbReference>
<dbReference type="SUPFAM" id="SSF47413">
    <property type="entry name" value="lambda repressor-like DNA-binding domains"/>
    <property type="match status" value="1"/>
</dbReference>
<dbReference type="PANTHER" id="PTHR30146">
    <property type="entry name" value="LACI-RELATED TRANSCRIPTIONAL REPRESSOR"/>
    <property type="match status" value="1"/>
</dbReference>
<dbReference type="GO" id="GO:0003700">
    <property type="term" value="F:DNA-binding transcription factor activity"/>
    <property type="evidence" value="ECO:0007669"/>
    <property type="project" value="TreeGrafter"/>
</dbReference>
<evidence type="ECO:0000259" key="4">
    <source>
        <dbReference type="PROSITE" id="PS50932"/>
    </source>
</evidence>
<dbReference type="Pfam" id="PF13377">
    <property type="entry name" value="Peripla_BP_3"/>
    <property type="match status" value="1"/>
</dbReference>
<dbReference type="Gene3D" id="3.40.50.2300">
    <property type="match status" value="2"/>
</dbReference>
<dbReference type="AlphaFoldDB" id="A0A399F287"/>
<dbReference type="PROSITE" id="PS00356">
    <property type="entry name" value="HTH_LACI_1"/>
    <property type="match status" value="1"/>
</dbReference>
<dbReference type="EMBL" id="QWLB01000070">
    <property type="protein sequence ID" value="RIH90834.1"/>
    <property type="molecule type" value="Genomic_DNA"/>
</dbReference>
<accession>A0A399F287</accession>
<dbReference type="InterPro" id="IPR028082">
    <property type="entry name" value="Peripla_BP_I"/>
</dbReference>